<reference evidence="1 2" key="1">
    <citation type="submission" date="2018-08" db="EMBL/GenBank/DDBJ databases">
        <title>Genome and evolution of the arbuscular mycorrhizal fungus Diversispora epigaea (formerly Glomus versiforme) and its bacterial endosymbionts.</title>
        <authorList>
            <person name="Sun X."/>
            <person name="Fei Z."/>
            <person name="Harrison M."/>
        </authorList>
    </citation>
    <scope>NUCLEOTIDE SEQUENCE [LARGE SCALE GENOMIC DNA]</scope>
    <source>
        <strain evidence="1 2">IT104</strain>
    </source>
</reference>
<organism evidence="1 2">
    <name type="scientific">Diversispora epigaea</name>
    <dbReference type="NCBI Taxonomy" id="1348612"/>
    <lineage>
        <taxon>Eukaryota</taxon>
        <taxon>Fungi</taxon>
        <taxon>Fungi incertae sedis</taxon>
        <taxon>Mucoromycota</taxon>
        <taxon>Glomeromycotina</taxon>
        <taxon>Glomeromycetes</taxon>
        <taxon>Diversisporales</taxon>
        <taxon>Diversisporaceae</taxon>
        <taxon>Diversispora</taxon>
    </lineage>
</organism>
<comment type="caution">
    <text evidence="1">The sequence shown here is derived from an EMBL/GenBank/DDBJ whole genome shotgun (WGS) entry which is preliminary data.</text>
</comment>
<gene>
    <name evidence="1" type="ORF">Glove_187g98</name>
</gene>
<protein>
    <submittedName>
        <fullName evidence="1">Uncharacterized protein</fullName>
    </submittedName>
</protein>
<dbReference type="EMBL" id="PQFF01000177">
    <property type="protein sequence ID" value="RHZ76906.1"/>
    <property type="molecule type" value="Genomic_DNA"/>
</dbReference>
<dbReference type="Proteomes" id="UP000266861">
    <property type="component" value="Unassembled WGS sequence"/>
</dbReference>
<sequence length="139" mass="16535">MPKKSKSYHLKKKHESSSKFLKYCPLKPGKDKYNWVTDESYMDEEGKLIYQTSETLAIEKLKTAKWDECGQMKLSAWKFKINDLTRKANIYPNSARIKTAISTLPEWMQIRLNEVEFSNMSPMWRKAEEIYKNKEIESR</sequence>
<dbReference type="AlphaFoldDB" id="A0A397IT15"/>
<keyword evidence="2" id="KW-1185">Reference proteome</keyword>
<dbReference type="OrthoDB" id="10391241at2759"/>
<name>A0A397IT15_9GLOM</name>
<evidence type="ECO:0000313" key="2">
    <source>
        <dbReference type="Proteomes" id="UP000266861"/>
    </source>
</evidence>
<proteinExistence type="predicted"/>
<accession>A0A397IT15</accession>
<evidence type="ECO:0000313" key="1">
    <source>
        <dbReference type="EMBL" id="RHZ76906.1"/>
    </source>
</evidence>